<name>A0A5S3R7U7_9BACI</name>
<reference evidence="1 2" key="1">
    <citation type="submission" date="2019-05" db="EMBL/GenBank/DDBJ databases">
        <title>Genomic analysis of Lentibacillus sp. NKC220-2.</title>
        <authorList>
            <person name="Oh Y.J."/>
        </authorList>
    </citation>
    <scope>NUCLEOTIDE SEQUENCE [LARGE SCALE GENOMIC DNA]</scope>
    <source>
        <strain evidence="1 2">NKC220-2</strain>
    </source>
</reference>
<dbReference type="PANTHER" id="PTHR42869:SF1">
    <property type="entry name" value="SLL0572 PROTEIN"/>
    <property type="match status" value="1"/>
</dbReference>
<gene>
    <name evidence="1" type="ORF">FFL34_11640</name>
</gene>
<evidence type="ECO:0000313" key="1">
    <source>
        <dbReference type="EMBL" id="TMN22673.1"/>
    </source>
</evidence>
<dbReference type="RefSeq" id="WP_138603574.1">
    <property type="nucleotide sequence ID" value="NZ_VCIA01000001.1"/>
</dbReference>
<dbReference type="EMBL" id="VCIA01000001">
    <property type="protein sequence ID" value="TMN22673.1"/>
    <property type="molecule type" value="Genomic_DNA"/>
</dbReference>
<organism evidence="1 2">
    <name type="scientific">Lentibacillus cibarius</name>
    <dbReference type="NCBI Taxonomy" id="2583219"/>
    <lineage>
        <taxon>Bacteria</taxon>
        <taxon>Bacillati</taxon>
        <taxon>Bacillota</taxon>
        <taxon>Bacilli</taxon>
        <taxon>Bacillales</taxon>
        <taxon>Bacillaceae</taxon>
        <taxon>Lentibacillus</taxon>
    </lineage>
</organism>
<dbReference type="OrthoDB" id="9763469at2"/>
<dbReference type="Proteomes" id="UP000306980">
    <property type="component" value="Unassembled WGS sequence"/>
</dbReference>
<evidence type="ECO:0000313" key="2">
    <source>
        <dbReference type="Proteomes" id="UP000306980"/>
    </source>
</evidence>
<accession>A0A5S3R7U7</accession>
<sequence>MAHNLKVVLSDTRSRSAGRISGKCVLVVGAGPTLTHGEMKHGAGTIAAERLGTKGIVDPRPFATGTLIDTFNTYQHIGNFVPAITTLTEMQSIIGTPIDLNRVITINKPTAKDRN</sequence>
<dbReference type="InterPro" id="IPR053199">
    <property type="entry name" value="cDPG_synthetase-like"/>
</dbReference>
<comment type="caution">
    <text evidence="1">The sequence shown here is derived from an EMBL/GenBank/DDBJ whole genome shotgun (WGS) entry which is preliminary data.</text>
</comment>
<dbReference type="AlphaFoldDB" id="A0A5S3R7U7"/>
<protein>
    <submittedName>
        <fullName evidence="1">Uncharacterized protein</fullName>
    </submittedName>
</protein>
<proteinExistence type="predicted"/>
<dbReference type="PANTHER" id="PTHR42869">
    <property type="entry name" value="SLL0572 PROTEIN"/>
    <property type="match status" value="1"/>
</dbReference>